<evidence type="ECO:0000313" key="3">
    <source>
        <dbReference type="Proteomes" id="UP000054560"/>
    </source>
</evidence>
<evidence type="ECO:0000259" key="1">
    <source>
        <dbReference type="SMART" id="SM00429"/>
    </source>
</evidence>
<accession>A0A0L0G409</accession>
<evidence type="ECO:0000313" key="2">
    <source>
        <dbReference type="EMBL" id="KNC83579.1"/>
    </source>
</evidence>
<dbReference type="InterPro" id="IPR002909">
    <property type="entry name" value="IPT_dom"/>
</dbReference>
<keyword evidence="3" id="KW-1185">Reference proteome</keyword>
<dbReference type="SMART" id="SM00429">
    <property type="entry name" value="IPT"/>
    <property type="match status" value="2"/>
</dbReference>
<name>A0A0L0G409_9EUKA</name>
<organism evidence="2 3">
    <name type="scientific">Sphaeroforma arctica JP610</name>
    <dbReference type="NCBI Taxonomy" id="667725"/>
    <lineage>
        <taxon>Eukaryota</taxon>
        <taxon>Ichthyosporea</taxon>
        <taxon>Ichthyophonida</taxon>
        <taxon>Sphaeroforma</taxon>
    </lineage>
</organism>
<dbReference type="InterPro" id="IPR014756">
    <property type="entry name" value="Ig_E-set"/>
</dbReference>
<dbReference type="SUPFAM" id="SSF81296">
    <property type="entry name" value="E set domains"/>
    <property type="match status" value="2"/>
</dbReference>
<dbReference type="InterPro" id="IPR031148">
    <property type="entry name" value="Plexin"/>
</dbReference>
<dbReference type="GeneID" id="25904667"/>
<dbReference type="PANTHER" id="PTHR22625">
    <property type="entry name" value="PLEXIN"/>
    <property type="match status" value="1"/>
</dbReference>
<dbReference type="STRING" id="667725.A0A0L0G409"/>
<sequence length="429" mass="47281">MYIVYAGRSLLLGVVEHPIHLTLKAGAEKKQTGDSIGTSRPIWNEQLDLNIKKKKHNELKIKLMVRTVALGALRIGIDTLPFEEGDRKSWYGIFSEDGEKLCEVCMRIWISAQTRIKPKSKMRLLASPLSSLGSRGNFDQDTSRESLDSTSSVHHAPIAHTSSMLPSLDITSFTPTSGPPGGIIVIRGDRLGMSEGEINTITVAGHTVEEFEWKSRAEIRVSTSEESEGAGRVVIWFKDGDSATSDTMYTFTELGESRKSMQVEMEALQPDIQQIFPERGSEAGCQVVTIDGESLGNNHDDLVYLSVAGWLCDLQQVTWKSSNCIKLLTPPGCGRGPVVLVTVSGGPSTTQVEYTYSKKPLPLEDRAVTELSNFSASELQELATWQSDTIKDLREYLDKSRRQMQMLVEKIGADHPETLLAFTEGVGNS</sequence>
<proteinExistence type="predicted"/>
<feature type="domain" description="IPT/TIG" evidence="1">
    <location>
        <begin position="269"/>
        <end position="357"/>
    </location>
</feature>
<dbReference type="Proteomes" id="UP000054560">
    <property type="component" value="Unassembled WGS sequence"/>
</dbReference>
<dbReference type="Gene3D" id="2.60.40.10">
    <property type="entry name" value="Immunoglobulins"/>
    <property type="match status" value="2"/>
</dbReference>
<dbReference type="SUPFAM" id="SSF49562">
    <property type="entry name" value="C2 domain (Calcium/lipid-binding domain, CaLB)"/>
    <property type="match status" value="1"/>
</dbReference>
<dbReference type="CDD" id="cd00030">
    <property type="entry name" value="C2"/>
    <property type="match status" value="1"/>
</dbReference>
<dbReference type="RefSeq" id="XP_014157481.1">
    <property type="nucleotide sequence ID" value="XM_014302006.1"/>
</dbReference>
<dbReference type="EMBL" id="KQ241822">
    <property type="protein sequence ID" value="KNC83579.1"/>
    <property type="molecule type" value="Genomic_DNA"/>
</dbReference>
<dbReference type="InterPro" id="IPR035892">
    <property type="entry name" value="C2_domain_sf"/>
</dbReference>
<dbReference type="OrthoDB" id="26242at2759"/>
<gene>
    <name evidence="2" type="ORF">SARC_04163</name>
</gene>
<feature type="domain" description="IPT/TIG" evidence="1">
    <location>
        <begin position="167"/>
        <end position="252"/>
    </location>
</feature>
<protein>
    <recommendedName>
        <fullName evidence="1">IPT/TIG domain-containing protein</fullName>
    </recommendedName>
</protein>
<dbReference type="PANTHER" id="PTHR22625:SF70">
    <property type="entry name" value="PLEXIN A, ISOFORM A"/>
    <property type="match status" value="1"/>
</dbReference>
<dbReference type="AlphaFoldDB" id="A0A0L0G409"/>
<dbReference type="GO" id="GO:0017154">
    <property type="term" value="F:semaphorin receptor activity"/>
    <property type="evidence" value="ECO:0007669"/>
    <property type="project" value="InterPro"/>
</dbReference>
<dbReference type="InterPro" id="IPR013783">
    <property type="entry name" value="Ig-like_fold"/>
</dbReference>
<dbReference type="Pfam" id="PF01833">
    <property type="entry name" value="TIG"/>
    <property type="match status" value="2"/>
</dbReference>
<dbReference type="CDD" id="cd00102">
    <property type="entry name" value="IPT"/>
    <property type="match status" value="1"/>
</dbReference>
<reference evidence="2 3" key="1">
    <citation type="submission" date="2011-02" db="EMBL/GenBank/DDBJ databases">
        <title>The Genome Sequence of Sphaeroforma arctica JP610.</title>
        <authorList>
            <consortium name="The Broad Institute Genome Sequencing Platform"/>
            <person name="Russ C."/>
            <person name="Cuomo C."/>
            <person name="Young S.K."/>
            <person name="Zeng Q."/>
            <person name="Gargeya S."/>
            <person name="Alvarado L."/>
            <person name="Berlin A."/>
            <person name="Chapman S.B."/>
            <person name="Chen Z."/>
            <person name="Freedman E."/>
            <person name="Gellesch M."/>
            <person name="Goldberg J."/>
            <person name="Griggs A."/>
            <person name="Gujja S."/>
            <person name="Heilman E."/>
            <person name="Heiman D."/>
            <person name="Howarth C."/>
            <person name="Mehta T."/>
            <person name="Neiman D."/>
            <person name="Pearson M."/>
            <person name="Roberts A."/>
            <person name="Saif S."/>
            <person name="Shea T."/>
            <person name="Shenoy N."/>
            <person name="Sisk P."/>
            <person name="Stolte C."/>
            <person name="Sykes S."/>
            <person name="White J."/>
            <person name="Yandava C."/>
            <person name="Burger G."/>
            <person name="Gray M.W."/>
            <person name="Holland P.W.H."/>
            <person name="King N."/>
            <person name="Lang F.B.F."/>
            <person name="Roger A.J."/>
            <person name="Ruiz-Trillo I."/>
            <person name="Haas B."/>
            <person name="Nusbaum C."/>
            <person name="Birren B."/>
        </authorList>
    </citation>
    <scope>NUCLEOTIDE SEQUENCE [LARGE SCALE GENOMIC DNA]</scope>
    <source>
        <strain evidence="2 3">JP610</strain>
    </source>
</reference>